<feature type="signal peptide" evidence="1">
    <location>
        <begin position="1"/>
        <end position="22"/>
    </location>
</feature>
<reference evidence="2" key="2">
    <citation type="submission" date="2025-08" db="UniProtKB">
        <authorList>
            <consortium name="Ensembl"/>
        </authorList>
    </citation>
    <scope>IDENTIFICATION</scope>
</reference>
<sequence length="451" mass="50519">MNLLISIVVLGLCHMLNHLTEGLGRPFNLEAIEEAKRLIDEAYLYSHAVRAADYLQQTLRIISEKTHHEHKRSINATALITPEELQTIVRLTGCAAQVRTPSCRTTPLIKKYCTANSVCNNRRNPLLGAANTPLANWLPPIYEDGISQPVGWDPSRLYNGVLLPLVREVSNRILSTADADVQGDSEYTHLVTFFGQWNDHDLSFTPHSPSIRSFSSGINCDESCERSENVCVCGVSLHRWVEWSLNLNLNHPGGTDPLIRGLISRPAKLNQQDHMLVDALRERLFAFRSHIAMDLASLNMQRSRDHTLPGTHMPTGLGVSEPFVLGGRVGPFFSCLIATQFQKIRQGDRLWWENHRVFTKRQRASLASVSLARIICGNTGIRRVPGDPFRLTNRSDFTDCNEIVDLDLIPWIEAGKAADETLCTCALHKQNQCFFSSGHVNVNICLTDKIV</sequence>
<dbReference type="PANTHER" id="PTHR11475">
    <property type="entry name" value="OXIDASE/PEROXIDASE"/>
    <property type="match status" value="1"/>
</dbReference>
<dbReference type="GO" id="GO:0004601">
    <property type="term" value="F:peroxidase activity"/>
    <property type="evidence" value="ECO:0007669"/>
    <property type="project" value="InterPro"/>
</dbReference>
<accession>A0A3B4DNZ5</accession>
<dbReference type="GO" id="GO:0020037">
    <property type="term" value="F:heme binding"/>
    <property type="evidence" value="ECO:0007669"/>
    <property type="project" value="InterPro"/>
</dbReference>
<feature type="chain" id="PRO_5047433191" evidence="1">
    <location>
        <begin position="23"/>
        <end position="451"/>
    </location>
</feature>
<dbReference type="InterPro" id="IPR037120">
    <property type="entry name" value="Haem_peroxidase_sf_animal"/>
</dbReference>
<dbReference type="Pfam" id="PF03098">
    <property type="entry name" value="An_peroxidase"/>
    <property type="match status" value="3"/>
</dbReference>
<proteinExistence type="predicted"/>
<dbReference type="InterPro" id="IPR010255">
    <property type="entry name" value="Haem_peroxidase_sf"/>
</dbReference>
<evidence type="ECO:0000313" key="2">
    <source>
        <dbReference type="Ensembl" id="ENSPNAP00000024664.2"/>
    </source>
</evidence>
<dbReference type="InterPro" id="IPR019791">
    <property type="entry name" value="Haem_peroxidase_animal"/>
</dbReference>
<dbReference type="Ensembl" id="ENSPNAT00000009557.2">
    <property type="protein sequence ID" value="ENSPNAP00000024664.2"/>
    <property type="gene ID" value="ENSPNAG00000009470.2"/>
</dbReference>
<dbReference type="PANTHER" id="PTHR11475:SF63">
    <property type="entry name" value="EOSINOPHIL PEROXIDASE"/>
    <property type="match status" value="1"/>
</dbReference>
<name>A0A3B4DNZ5_PYGNA</name>
<reference evidence="2 3" key="1">
    <citation type="submission" date="2020-10" db="EMBL/GenBank/DDBJ databases">
        <title>Pygocentrus nattereri (red-bellied piranha) genome, fPygNat1, primary haplotype.</title>
        <authorList>
            <person name="Myers G."/>
            <person name="Meyer A."/>
            <person name="Karagic N."/>
            <person name="Pippel M."/>
            <person name="Winkler S."/>
            <person name="Tracey A."/>
            <person name="Wood J."/>
            <person name="Formenti G."/>
            <person name="Howe K."/>
            <person name="Fedrigo O."/>
            <person name="Jarvis E.D."/>
        </authorList>
    </citation>
    <scope>NUCLEOTIDE SEQUENCE [LARGE SCALE GENOMIC DNA]</scope>
</reference>
<keyword evidence="3" id="KW-1185">Reference proteome</keyword>
<dbReference type="Gene3D" id="1.10.640.10">
    <property type="entry name" value="Haem peroxidase domain superfamily, animal type"/>
    <property type="match status" value="3"/>
</dbReference>
<dbReference type="AlphaFoldDB" id="A0A3B4DNZ5"/>
<dbReference type="GeneTree" id="ENSGT00940000156009"/>
<keyword evidence="1" id="KW-0732">Signal</keyword>
<protein>
    <submittedName>
        <fullName evidence="2">Myeloid-specific peroxidase</fullName>
    </submittedName>
</protein>
<evidence type="ECO:0000256" key="1">
    <source>
        <dbReference type="SAM" id="SignalP"/>
    </source>
</evidence>
<dbReference type="GO" id="GO:0006979">
    <property type="term" value="P:response to oxidative stress"/>
    <property type="evidence" value="ECO:0007669"/>
    <property type="project" value="InterPro"/>
</dbReference>
<evidence type="ECO:0000313" key="3">
    <source>
        <dbReference type="Proteomes" id="UP001501920"/>
    </source>
</evidence>
<organism evidence="2 3">
    <name type="scientific">Pygocentrus nattereri</name>
    <name type="common">Red-bellied piranha</name>
    <dbReference type="NCBI Taxonomy" id="42514"/>
    <lineage>
        <taxon>Eukaryota</taxon>
        <taxon>Metazoa</taxon>
        <taxon>Chordata</taxon>
        <taxon>Craniata</taxon>
        <taxon>Vertebrata</taxon>
        <taxon>Euteleostomi</taxon>
        <taxon>Actinopterygii</taxon>
        <taxon>Neopterygii</taxon>
        <taxon>Teleostei</taxon>
        <taxon>Ostariophysi</taxon>
        <taxon>Characiformes</taxon>
        <taxon>Characoidei</taxon>
        <taxon>Pygocentrus</taxon>
    </lineage>
</organism>
<dbReference type="Proteomes" id="UP001501920">
    <property type="component" value="Chromosome 18"/>
</dbReference>
<dbReference type="PROSITE" id="PS50292">
    <property type="entry name" value="PEROXIDASE_3"/>
    <property type="match status" value="1"/>
</dbReference>
<dbReference type="SUPFAM" id="SSF48113">
    <property type="entry name" value="Heme-dependent peroxidases"/>
    <property type="match status" value="2"/>
</dbReference>
<dbReference type="GO" id="GO:0005615">
    <property type="term" value="C:extracellular space"/>
    <property type="evidence" value="ECO:0007669"/>
    <property type="project" value="TreeGrafter"/>
</dbReference>
<reference evidence="2" key="3">
    <citation type="submission" date="2025-09" db="UniProtKB">
        <authorList>
            <consortium name="Ensembl"/>
        </authorList>
    </citation>
    <scope>IDENTIFICATION</scope>
</reference>